<dbReference type="InterPro" id="IPR052020">
    <property type="entry name" value="Cyclic_di-GMP/3'3'-cGAMP_PDE"/>
</dbReference>
<evidence type="ECO:0000256" key="2">
    <source>
        <dbReference type="SAM" id="Coils"/>
    </source>
</evidence>
<feature type="coiled-coil region" evidence="2">
    <location>
        <begin position="142"/>
        <end position="176"/>
    </location>
</feature>
<feature type="domain" description="Response regulatory" evidence="3">
    <location>
        <begin position="13"/>
        <end position="129"/>
    </location>
</feature>
<keyword evidence="1" id="KW-0597">Phosphoprotein</keyword>
<protein>
    <submittedName>
        <fullName evidence="5">Response regulator c-di-GMP phosphodiesterase</fullName>
    </submittedName>
</protein>
<dbReference type="PROSITE" id="PS50110">
    <property type="entry name" value="RESPONSE_REGULATORY"/>
    <property type="match status" value="1"/>
</dbReference>
<dbReference type="Proteomes" id="UP001144110">
    <property type="component" value="Unassembled WGS sequence"/>
</dbReference>
<evidence type="ECO:0000259" key="3">
    <source>
        <dbReference type="PROSITE" id="PS50110"/>
    </source>
</evidence>
<feature type="modified residue" description="4-aspartylphosphate" evidence="1">
    <location>
        <position position="62"/>
    </location>
</feature>
<dbReference type="PROSITE" id="PS51832">
    <property type="entry name" value="HD_GYP"/>
    <property type="match status" value="1"/>
</dbReference>
<dbReference type="AlphaFoldDB" id="A0AAE3P5J7"/>
<dbReference type="SUPFAM" id="SSF109604">
    <property type="entry name" value="HD-domain/PDEase-like"/>
    <property type="match status" value="1"/>
</dbReference>
<organism evidence="5 6">
    <name type="scientific">Candidatus Thermodesulfobacterium syntrophicum</name>
    <dbReference type="NCBI Taxonomy" id="3060442"/>
    <lineage>
        <taxon>Bacteria</taxon>
        <taxon>Pseudomonadati</taxon>
        <taxon>Thermodesulfobacteriota</taxon>
        <taxon>Thermodesulfobacteria</taxon>
        <taxon>Thermodesulfobacteriales</taxon>
        <taxon>Thermodesulfobacteriaceae</taxon>
        <taxon>Thermodesulfobacterium</taxon>
    </lineage>
</organism>
<dbReference type="Pfam" id="PF00072">
    <property type="entry name" value="Response_reg"/>
    <property type="match status" value="1"/>
</dbReference>
<dbReference type="Gene3D" id="1.10.3210.10">
    <property type="entry name" value="Hypothetical protein af1432"/>
    <property type="match status" value="1"/>
</dbReference>
<dbReference type="SUPFAM" id="SSF52172">
    <property type="entry name" value="CheY-like"/>
    <property type="match status" value="1"/>
</dbReference>
<dbReference type="GO" id="GO:0000160">
    <property type="term" value="P:phosphorelay signal transduction system"/>
    <property type="evidence" value="ECO:0007669"/>
    <property type="project" value="InterPro"/>
</dbReference>
<dbReference type="SMART" id="SM00471">
    <property type="entry name" value="HDc"/>
    <property type="match status" value="1"/>
</dbReference>
<dbReference type="Gene3D" id="3.40.50.2300">
    <property type="match status" value="1"/>
</dbReference>
<dbReference type="SMART" id="SM00448">
    <property type="entry name" value="REC"/>
    <property type="match status" value="1"/>
</dbReference>
<gene>
    <name evidence="5" type="ORF">OD816_001475</name>
</gene>
<keyword evidence="2" id="KW-0175">Coiled coil</keyword>
<dbReference type="InterPro" id="IPR001789">
    <property type="entry name" value="Sig_transdc_resp-reg_receiver"/>
</dbReference>
<evidence type="ECO:0000313" key="5">
    <source>
        <dbReference type="EMBL" id="MDF2954230.1"/>
    </source>
</evidence>
<proteinExistence type="predicted"/>
<dbReference type="CDD" id="cd00077">
    <property type="entry name" value="HDc"/>
    <property type="match status" value="1"/>
</dbReference>
<reference evidence="5" key="1">
    <citation type="submission" date="2022-11" db="EMBL/GenBank/DDBJ databases">
        <title>Candidatus Alkanophaga archaea from heated hydrothermal vent sediment oxidize petroleum alkanes.</title>
        <authorList>
            <person name="Zehnle H."/>
            <person name="Laso-Perez R."/>
            <person name="Lipp J."/>
            <person name="Teske A."/>
            <person name="Wegener G."/>
        </authorList>
    </citation>
    <scope>NUCLEOTIDE SEQUENCE</scope>
    <source>
        <strain evidence="5">MCA70</strain>
    </source>
</reference>
<sequence length="380" mass="43464">MFFPEVENPQNIKILVVDDDPAIRENLKEILSSEGYQVYTSKNGKDALEKLFEINPDVILVDFLMPELDGISLCKIVKNNPETVDIGIILITAVSDLDTRIKGLSAGADDFLNKPFLIPELKARISSISKIKKYRDFLKSYQKVLEKEVEKKTSELQKLYLELQVAFNEIKELSLETIHRLAKAAEFKDIYTGFHIHRISFYSTKIAEHLGLSKEQVELIKYSSPLHDIGKLKIPESILLKPGPLNKKEWEIMKTHTVIGAKILEGSKIKYLKVAEKVALLHHEKWDGTGYPYGIKGKNIPLFVRIVSIADVFDALTSDRPYRKAFPVETAFEIIKNESGKHFDPELVELFLKIKNEIIEIKTLFQDEKPTEENFFKTST</sequence>
<dbReference type="PANTHER" id="PTHR45228">
    <property type="entry name" value="CYCLIC DI-GMP PHOSPHODIESTERASE TM_0186-RELATED"/>
    <property type="match status" value="1"/>
</dbReference>
<feature type="domain" description="HD-GYP" evidence="4">
    <location>
        <begin position="170"/>
        <end position="367"/>
    </location>
</feature>
<name>A0AAE3P5J7_9BACT</name>
<evidence type="ECO:0000256" key="1">
    <source>
        <dbReference type="PROSITE-ProRule" id="PRU00169"/>
    </source>
</evidence>
<dbReference type="Pfam" id="PF13487">
    <property type="entry name" value="HD_5"/>
    <property type="match status" value="1"/>
</dbReference>
<accession>A0AAE3P5J7</accession>
<dbReference type="PANTHER" id="PTHR45228:SF1">
    <property type="entry name" value="CYCLIC DI-GMP PHOSPHODIESTERASE TM_0186"/>
    <property type="match status" value="1"/>
</dbReference>
<dbReference type="EMBL" id="JAPHEG010000008">
    <property type="protein sequence ID" value="MDF2954230.1"/>
    <property type="molecule type" value="Genomic_DNA"/>
</dbReference>
<evidence type="ECO:0000313" key="6">
    <source>
        <dbReference type="Proteomes" id="UP001144110"/>
    </source>
</evidence>
<evidence type="ECO:0000259" key="4">
    <source>
        <dbReference type="PROSITE" id="PS51832"/>
    </source>
</evidence>
<dbReference type="InterPro" id="IPR011006">
    <property type="entry name" value="CheY-like_superfamily"/>
</dbReference>
<comment type="caution">
    <text evidence="5">The sequence shown here is derived from an EMBL/GenBank/DDBJ whole genome shotgun (WGS) entry which is preliminary data.</text>
</comment>
<dbReference type="InterPro" id="IPR037522">
    <property type="entry name" value="HD_GYP_dom"/>
</dbReference>
<dbReference type="InterPro" id="IPR003607">
    <property type="entry name" value="HD/PDEase_dom"/>
</dbReference>